<keyword evidence="8 9" id="KW-0472">Membrane</keyword>
<evidence type="ECO:0000256" key="3">
    <source>
        <dbReference type="ARBA" id="ARBA00010026"/>
    </source>
</evidence>
<reference evidence="10" key="1">
    <citation type="submission" date="2022-07" db="EMBL/GenBank/DDBJ databases">
        <authorList>
            <person name="Trinca V."/>
            <person name="Uliana J.V.C."/>
            <person name="Torres T.T."/>
            <person name="Ward R.J."/>
            <person name="Monesi N."/>
        </authorList>
    </citation>
    <scope>NUCLEOTIDE SEQUENCE</scope>
    <source>
        <strain evidence="10">HSMRA1968</strain>
        <tissue evidence="10">Whole embryos</tissue>
    </source>
</reference>
<dbReference type="InterPro" id="IPR009600">
    <property type="entry name" value="PIG-U"/>
</dbReference>
<evidence type="ECO:0000256" key="6">
    <source>
        <dbReference type="ARBA" id="ARBA00022824"/>
    </source>
</evidence>
<evidence type="ECO:0000313" key="10">
    <source>
        <dbReference type="EMBL" id="KAJ6648030.1"/>
    </source>
</evidence>
<evidence type="ECO:0000256" key="2">
    <source>
        <dbReference type="ARBA" id="ARBA00004687"/>
    </source>
</evidence>
<dbReference type="OrthoDB" id="549017at2759"/>
<comment type="caution">
    <text evidence="10">The sequence shown here is derived from an EMBL/GenBank/DDBJ whole genome shotgun (WGS) entry which is preliminary data.</text>
</comment>
<comment type="subcellular location">
    <subcellularLocation>
        <location evidence="1">Endoplasmic reticulum membrane</location>
        <topology evidence="1">Multi-pass membrane protein</topology>
    </subcellularLocation>
</comment>
<keyword evidence="7 9" id="KW-1133">Transmembrane helix</keyword>
<comment type="similarity">
    <text evidence="3">Belongs to the PIGU family.</text>
</comment>
<evidence type="ECO:0000256" key="8">
    <source>
        <dbReference type="ARBA" id="ARBA00023136"/>
    </source>
</evidence>
<dbReference type="GO" id="GO:0042765">
    <property type="term" value="C:GPI-anchor transamidase complex"/>
    <property type="evidence" value="ECO:0007669"/>
    <property type="project" value="InterPro"/>
</dbReference>
<evidence type="ECO:0000256" key="1">
    <source>
        <dbReference type="ARBA" id="ARBA00004477"/>
    </source>
</evidence>
<dbReference type="GO" id="GO:0006506">
    <property type="term" value="P:GPI anchor biosynthetic process"/>
    <property type="evidence" value="ECO:0007669"/>
    <property type="project" value="UniProtKB-KW"/>
</dbReference>
<evidence type="ECO:0000313" key="11">
    <source>
        <dbReference type="Proteomes" id="UP001151699"/>
    </source>
</evidence>
<proteinExistence type="inferred from homology"/>
<evidence type="ECO:0000256" key="9">
    <source>
        <dbReference type="SAM" id="Phobius"/>
    </source>
</evidence>
<keyword evidence="4" id="KW-0337">GPI-anchor biosynthesis</keyword>
<dbReference type="GO" id="GO:0016255">
    <property type="term" value="P:attachment of GPI anchor to protein"/>
    <property type="evidence" value="ECO:0007669"/>
    <property type="project" value="InterPro"/>
</dbReference>
<feature type="transmembrane region" description="Helical" evidence="9">
    <location>
        <begin position="156"/>
        <end position="178"/>
    </location>
</feature>
<feature type="transmembrane region" description="Helical" evidence="9">
    <location>
        <begin position="118"/>
        <end position="144"/>
    </location>
</feature>
<dbReference type="Pfam" id="PF06728">
    <property type="entry name" value="PIG-U"/>
    <property type="match status" value="1"/>
</dbReference>
<feature type="transmembrane region" description="Helical" evidence="9">
    <location>
        <begin position="87"/>
        <end position="106"/>
    </location>
</feature>
<dbReference type="Proteomes" id="UP001151699">
    <property type="component" value="Chromosome A"/>
</dbReference>
<evidence type="ECO:0000256" key="5">
    <source>
        <dbReference type="ARBA" id="ARBA00022692"/>
    </source>
</evidence>
<protein>
    <submittedName>
        <fullName evidence="10">Phosphatidylinositol glycan anchor biosynthesis class U protein</fullName>
    </submittedName>
</protein>
<dbReference type="PANTHER" id="PTHR13121:SF0">
    <property type="entry name" value="PHOSPHATIDYLINOSITOL GLYCAN ANCHOR BIOSYNTHESIS CLASS U PROTEIN"/>
    <property type="match status" value="1"/>
</dbReference>
<dbReference type="PANTHER" id="PTHR13121">
    <property type="entry name" value="GPI TRANSAMIDASE COMPONENT PIG-U"/>
    <property type="match status" value="1"/>
</dbReference>
<organism evidence="10 11">
    <name type="scientific">Pseudolycoriella hygida</name>
    <dbReference type="NCBI Taxonomy" id="35572"/>
    <lineage>
        <taxon>Eukaryota</taxon>
        <taxon>Metazoa</taxon>
        <taxon>Ecdysozoa</taxon>
        <taxon>Arthropoda</taxon>
        <taxon>Hexapoda</taxon>
        <taxon>Insecta</taxon>
        <taxon>Pterygota</taxon>
        <taxon>Neoptera</taxon>
        <taxon>Endopterygota</taxon>
        <taxon>Diptera</taxon>
        <taxon>Nematocera</taxon>
        <taxon>Sciaroidea</taxon>
        <taxon>Sciaridae</taxon>
        <taxon>Pseudolycoriella</taxon>
    </lineage>
</organism>
<accession>A0A9Q0ND07</accession>
<dbReference type="EMBL" id="WJQU01000001">
    <property type="protein sequence ID" value="KAJ6648030.1"/>
    <property type="molecule type" value="Genomic_DNA"/>
</dbReference>
<evidence type="ECO:0000256" key="4">
    <source>
        <dbReference type="ARBA" id="ARBA00022502"/>
    </source>
</evidence>
<evidence type="ECO:0000256" key="7">
    <source>
        <dbReference type="ARBA" id="ARBA00022989"/>
    </source>
</evidence>
<keyword evidence="5 9" id="KW-0812">Transmembrane</keyword>
<gene>
    <name evidence="10" type="primary">Pigu</name>
    <name evidence="10" type="ORF">Bhyg_03255</name>
</gene>
<comment type="pathway">
    <text evidence="2">Glycolipid biosynthesis; glycosylphosphatidylinositol-anchor biosynthesis.</text>
</comment>
<keyword evidence="11" id="KW-1185">Reference proteome</keyword>
<name>A0A9Q0ND07_9DIPT</name>
<dbReference type="AlphaFoldDB" id="A0A9Q0ND07"/>
<feature type="transmembrane region" description="Helical" evidence="9">
    <location>
        <begin position="184"/>
        <end position="207"/>
    </location>
</feature>
<sequence>YNDEQKKVTKYAKDSEPLHIKKADLIEIPTVFNLSMYTHRVELFVILLDSRLEFFERNIRFYHTDLQPNIGLFWYFFTEMFEHFRTLFLYTFQMNATVLYLFPLTIKLHKKPLLLATILTALITIFRSYPCIGDVALYMALFPLWKSSAKFMANNFIVFCFLLITSALGPMVWYLWIYCNSANANFYFGTTLAFASAQIFLVTDLLFASNKREFCLREGLSVITKIALE</sequence>
<feature type="non-terminal residue" evidence="10">
    <location>
        <position position="1"/>
    </location>
</feature>
<keyword evidence="6" id="KW-0256">Endoplasmic reticulum</keyword>